<evidence type="ECO:0000256" key="2">
    <source>
        <dbReference type="SAM" id="Phobius"/>
    </source>
</evidence>
<name>A0ABT1NU47_9MICC</name>
<dbReference type="Proteomes" id="UP001206924">
    <property type="component" value="Unassembled WGS sequence"/>
</dbReference>
<evidence type="ECO:0008006" key="5">
    <source>
        <dbReference type="Google" id="ProtNLM"/>
    </source>
</evidence>
<proteinExistence type="predicted"/>
<reference evidence="3 4" key="1">
    <citation type="submission" date="2022-07" db="EMBL/GenBank/DDBJ databases">
        <title>Novel species in genus Arthrobacter.</title>
        <authorList>
            <person name="Liu Y."/>
        </authorList>
    </citation>
    <scope>NUCLEOTIDE SEQUENCE [LARGE SCALE GENOMIC DNA]</scope>
    <source>
        <strain evidence="4">zg-Y859</strain>
    </source>
</reference>
<evidence type="ECO:0000256" key="1">
    <source>
        <dbReference type="SAM" id="MobiDB-lite"/>
    </source>
</evidence>
<feature type="compositionally biased region" description="Low complexity" evidence="1">
    <location>
        <begin position="24"/>
        <end position="42"/>
    </location>
</feature>
<protein>
    <recommendedName>
        <fullName evidence="5">DUF4190 domain-containing protein</fullName>
    </recommendedName>
</protein>
<keyword evidence="2" id="KW-0472">Membrane</keyword>
<feature type="compositionally biased region" description="Low complexity" evidence="1">
    <location>
        <begin position="68"/>
        <end position="88"/>
    </location>
</feature>
<keyword evidence="2" id="KW-1133">Transmembrane helix</keyword>
<keyword evidence="4" id="KW-1185">Reference proteome</keyword>
<accession>A0ABT1NU47</accession>
<gene>
    <name evidence="3" type="ORF">NNX28_11810</name>
</gene>
<feature type="compositionally biased region" description="Polar residues" evidence="1">
    <location>
        <begin position="43"/>
        <end position="55"/>
    </location>
</feature>
<sequence length="190" mass="19387">MSENRPEWQTGGDPAATNDSTSDSGQYGAPPSAPSAYPGSPQNETGNTAYPSYGQQPEAPSYGQQPVYPGAGQQPAYPGAGQQPAYPGSGQEASAYGQQPGYPAYGQDAYAQPRPNPGQAMGIAGLITSFFFSIVGLVLSIVGLNQSRKAGMSNVPAVIGIIVGGLGTLFGILFFILIMIGIAADSGSSY</sequence>
<dbReference type="EMBL" id="JANFLP010000012">
    <property type="protein sequence ID" value="MCQ1950607.1"/>
    <property type="molecule type" value="Genomic_DNA"/>
</dbReference>
<comment type="caution">
    <text evidence="3">The sequence shown here is derived from an EMBL/GenBank/DDBJ whole genome shotgun (WGS) entry which is preliminary data.</text>
</comment>
<feature type="region of interest" description="Disordered" evidence="1">
    <location>
        <begin position="1"/>
        <end position="99"/>
    </location>
</feature>
<organism evidence="3 4">
    <name type="scientific">Arthrobacter jinronghuae</name>
    <dbReference type="NCBI Taxonomy" id="2964609"/>
    <lineage>
        <taxon>Bacteria</taxon>
        <taxon>Bacillati</taxon>
        <taxon>Actinomycetota</taxon>
        <taxon>Actinomycetes</taxon>
        <taxon>Micrococcales</taxon>
        <taxon>Micrococcaceae</taxon>
        <taxon>Arthrobacter</taxon>
    </lineage>
</organism>
<evidence type="ECO:0000313" key="3">
    <source>
        <dbReference type="EMBL" id="MCQ1950607.1"/>
    </source>
</evidence>
<keyword evidence="2" id="KW-0812">Transmembrane</keyword>
<feature type="transmembrane region" description="Helical" evidence="2">
    <location>
        <begin position="120"/>
        <end position="145"/>
    </location>
</feature>
<dbReference type="RefSeq" id="WP_255865877.1">
    <property type="nucleotide sequence ID" value="NZ_JANFLP010000012.1"/>
</dbReference>
<feature type="transmembrane region" description="Helical" evidence="2">
    <location>
        <begin position="157"/>
        <end position="184"/>
    </location>
</feature>
<evidence type="ECO:0000313" key="4">
    <source>
        <dbReference type="Proteomes" id="UP001206924"/>
    </source>
</evidence>